<comment type="similarity">
    <text evidence="1 3">Belongs to the type-B carboxylesterase/lipase family.</text>
</comment>
<dbReference type="Gene3D" id="3.40.50.1820">
    <property type="entry name" value="alpha/beta hydrolase"/>
    <property type="match status" value="1"/>
</dbReference>
<sequence>IRTMKSTSMLLSILFLSIIPGAIANPLSKPTGTISKPPTATLSTSNRGPKTIFVGRSLPEFNQNLFLGIKYADEPIRFTPAELKSAYASKDSNSGTYELPIAGPNTTPRSIYYNATEYGNDCPAYGSDTTTLVNKGLVTLNEDCFNLNIIRPNVDENYGLLPVMIWIFGGGWSQGATADPRYNMSYIVEQSALNGKPAIGVSINYRLAAFGFLDSEEVRAEGNTNLALRDQRTAMRWVKKNIKGFGGDPNKITIWGESAGAYSVGAHLVTNNGDNEGLFRAAIMDSGNAVGPPYNGTEWHQPMYNRIVERARCTNSSNTLRCLRELPYAAFYDIAYEGLEWFATIDGAFIAQYPQISYRQGKLARVPILIGTNTDEGTSFGTAGTNTEEDCIHALTTSKRWVLSRSQATQLLYYYPNIPAIGCPYGWGNITWPSLGLMYKRYESIAGDLTMVGPRRMLAQRMATLHDNVYSYRWDVAALNSSTSIGVQHFAEVRGNPPGLGYYIPFIFANPVQTITPLGIDPARLELGQMAARMWMSFVADLDPNGHGVSGVAKWPKYSSRATNFVFRLPRNDSYIETDTYRADGIDYINSIAR</sequence>
<dbReference type="EC" id="3.1.1.-" evidence="3"/>
<protein>
    <recommendedName>
        <fullName evidence="3">Carboxylic ester hydrolase</fullName>
        <ecNumber evidence="3">3.1.1.-</ecNumber>
    </recommendedName>
</protein>
<dbReference type="PROSITE" id="PS00122">
    <property type="entry name" value="CARBOXYLESTERASE_B_1"/>
    <property type="match status" value="1"/>
</dbReference>
<dbReference type="GO" id="GO:0017000">
    <property type="term" value="P:antibiotic biosynthetic process"/>
    <property type="evidence" value="ECO:0007669"/>
    <property type="project" value="UniProtKB-ARBA"/>
</dbReference>
<reference evidence="5" key="2">
    <citation type="journal article" date="2023" name="IMA Fungus">
        <title>Comparative genomic study of the Penicillium genus elucidates a diverse pangenome and 15 lateral gene transfer events.</title>
        <authorList>
            <person name="Petersen C."/>
            <person name="Sorensen T."/>
            <person name="Nielsen M.R."/>
            <person name="Sondergaard T.E."/>
            <person name="Sorensen J.L."/>
            <person name="Fitzpatrick D.A."/>
            <person name="Frisvad J.C."/>
            <person name="Nielsen K.L."/>
        </authorList>
    </citation>
    <scope>NUCLEOTIDE SEQUENCE</scope>
    <source>
        <strain evidence="5">IBT 29495</strain>
    </source>
</reference>
<evidence type="ECO:0000256" key="3">
    <source>
        <dbReference type="RuleBase" id="RU361235"/>
    </source>
</evidence>
<evidence type="ECO:0000256" key="2">
    <source>
        <dbReference type="ARBA" id="ARBA00022801"/>
    </source>
</evidence>
<gene>
    <name evidence="5" type="ORF">N7463_006031</name>
</gene>
<name>A0A9W9XTN9_9EURO</name>
<dbReference type="InterPro" id="IPR050654">
    <property type="entry name" value="AChE-related_enzymes"/>
</dbReference>
<dbReference type="EMBL" id="JAPWDS010000003">
    <property type="protein sequence ID" value="KAJ5503157.1"/>
    <property type="molecule type" value="Genomic_DNA"/>
</dbReference>
<feature type="signal peptide" evidence="3">
    <location>
        <begin position="1"/>
        <end position="24"/>
    </location>
</feature>
<dbReference type="InterPro" id="IPR019826">
    <property type="entry name" value="Carboxylesterase_B_AS"/>
</dbReference>
<keyword evidence="6" id="KW-1185">Reference proteome</keyword>
<dbReference type="GO" id="GO:0072330">
    <property type="term" value="P:monocarboxylic acid biosynthetic process"/>
    <property type="evidence" value="ECO:0007669"/>
    <property type="project" value="UniProtKB-ARBA"/>
</dbReference>
<evidence type="ECO:0000259" key="4">
    <source>
        <dbReference type="Pfam" id="PF00135"/>
    </source>
</evidence>
<keyword evidence="3" id="KW-0732">Signal</keyword>
<feature type="chain" id="PRO_5041018269" description="Carboxylic ester hydrolase" evidence="3">
    <location>
        <begin position="25"/>
        <end position="594"/>
    </location>
</feature>
<evidence type="ECO:0000313" key="5">
    <source>
        <dbReference type="EMBL" id="KAJ5503157.1"/>
    </source>
</evidence>
<dbReference type="AlphaFoldDB" id="A0A9W9XTN9"/>
<dbReference type="PANTHER" id="PTHR43918:SF4">
    <property type="entry name" value="CARBOXYLIC ESTER HYDROLASE"/>
    <property type="match status" value="1"/>
</dbReference>
<evidence type="ECO:0000313" key="6">
    <source>
        <dbReference type="Proteomes" id="UP001149954"/>
    </source>
</evidence>
<reference evidence="5" key="1">
    <citation type="submission" date="2022-12" db="EMBL/GenBank/DDBJ databases">
        <authorList>
            <person name="Petersen C."/>
        </authorList>
    </citation>
    <scope>NUCLEOTIDE SEQUENCE</scope>
    <source>
        <strain evidence="5">IBT 29495</strain>
    </source>
</reference>
<dbReference type="InterPro" id="IPR002018">
    <property type="entry name" value="CarbesteraseB"/>
</dbReference>
<accession>A0A9W9XTN9</accession>
<evidence type="ECO:0000256" key="1">
    <source>
        <dbReference type="ARBA" id="ARBA00005964"/>
    </source>
</evidence>
<dbReference type="PANTHER" id="PTHR43918">
    <property type="entry name" value="ACETYLCHOLINESTERASE"/>
    <property type="match status" value="1"/>
</dbReference>
<dbReference type="Proteomes" id="UP001149954">
    <property type="component" value="Unassembled WGS sequence"/>
</dbReference>
<keyword evidence="2 3" id="KW-0378">Hydrolase</keyword>
<dbReference type="Pfam" id="PF00135">
    <property type="entry name" value="COesterase"/>
    <property type="match status" value="1"/>
</dbReference>
<organism evidence="5 6">
    <name type="scientific">Penicillium fimorum</name>
    <dbReference type="NCBI Taxonomy" id="1882269"/>
    <lineage>
        <taxon>Eukaryota</taxon>
        <taxon>Fungi</taxon>
        <taxon>Dikarya</taxon>
        <taxon>Ascomycota</taxon>
        <taxon>Pezizomycotina</taxon>
        <taxon>Eurotiomycetes</taxon>
        <taxon>Eurotiomycetidae</taxon>
        <taxon>Eurotiales</taxon>
        <taxon>Aspergillaceae</taxon>
        <taxon>Penicillium</taxon>
    </lineage>
</organism>
<dbReference type="GO" id="GO:0052689">
    <property type="term" value="F:carboxylic ester hydrolase activity"/>
    <property type="evidence" value="ECO:0007669"/>
    <property type="project" value="TreeGrafter"/>
</dbReference>
<proteinExistence type="inferred from homology"/>
<dbReference type="SUPFAM" id="SSF53474">
    <property type="entry name" value="alpha/beta-Hydrolases"/>
    <property type="match status" value="1"/>
</dbReference>
<feature type="non-terminal residue" evidence="5">
    <location>
        <position position="1"/>
    </location>
</feature>
<comment type="caution">
    <text evidence="5">The sequence shown here is derived from an EMBL/GenBank/DDBJ whole genome shotgun (WGS) entry which is preliminary data.</text>
</comment>
<dbReference type="OrthoDB" id="408631at2759"/>
<dbReference type="InterPro" id="IPR029058">
    <property type="entry name" value="AB_hydrolase_fold"/>
</dbReference>
<feature type="domain" description="Carboxylesterase type B" evidence="4">
    <location>
        <begin position="112"/>
        <end position="565"/>
    </location>
</feature>